<dbReference type="RefSeq" id="WP_093324908.1">
    <property type="nucleotide sequence ID" value="NZ_FOAF01000002.1"/>
</dbReference>
<keyword evidence="1" id="KW-0804">Transcription</keyword>
<dbReference type="GO" id="GO:0003700">
    <property type="term" value="F:DNA-binding transcription factor activity"/>
    <property type="evidence" value="ECO:0007669"/>
    <property type="project" value="InterPro"/>
</dbReference>
<organism evidence="1 2">
    <name type="scientific">Olivibacter domesticus</name>
    <name type="common">Pseudosphingobacterium domesticum</name>
    <dbReference type="NCBI Taxonomy" id="407022"/>
    <lineage>
        <taxon>Bacteria</taxon>
        <taxon>Pseudomonadati</taxon>
        <taxon>Bacteroidota</taxon>
        <taxon>Sphingobacteriia</taxon>
        <taxon>Sphingobacteriales</taxon>
        <taxon>Sphingobacteriaceae</taxon>
        <taxon>Olivibacter</taxon>
    </lineage>
</organism>
<dbReference type="Proteomes" id="UP000199421">
    <property type="component" value="Unassembled WGS sequence"/>
</dbReference>
<keyword evidence="2" id="KW-1185">Reference proteome</keyword>
<dbReference type="GO" id="GO:0006352">
    <property type="term" value="P:DNA-templated transcription initiation"/>
    <property type="evidence" value="ECO:0007669"/>
    <property type="project" value="InterPro"/>
</dbReference>
<dbReference type="SUPFAM" id="SSF88946">
    <property type="entry name" value="Sigma2 domain of RNA polymerase sigma factors"/>
    <property type="match status" value="1"/>
</dbReference>
<dbReference type="OrthoDB" id="1163416at2"/>
<reference evidence="2" key="1">
    <citation type="submission" date="2016-10" db="EMBL/GenBank/DDBJ databases">
        <authorList>
            <person name="Varghese N."/>
            <person name="Submissions S."/>
        </authorList>
    </citation>
    <scope>NUCLEOTIDE SEQUENCE [LARGE SCALE GENOMIC DNA]</scope>
    <source>
        <strain evidence="2">DSM 18733</strain>
    </source>
</reference>
<evidence type="ECO:0000313" key="1">
    <source>
        <dbReference type="EMBL" id="SEL48315.1"/>
    </source>
</evidence>
<protein>
    <submittedName>
        <fullName evidence="1">DNA-directed RNA polymerase specialized sigma subunit, sigma24 family</fullName>
    </submittedName>
</protein>
<name>A0A1H7QL38_OLID1</name>
<dbReference type="InterPro" id="IPR013325">
    <property type="entry name" value="RNA_pol_sigma_r2"/>
</dbReference>
<dbReference type="AlphaFoldDB" id="A0A1H7QL38"/>
<dbReference type="GO" id="GO:0000428">
    <property type="term" value="C:DNA-directed RNA polymerase complex"/>
    <property type="evidence" value="ECO:0007669"/>
    <property type="project" value="UniProtKB-KW"/>
</dbReference>
<gene>
    <name evidence="1" type="ORF">SAMN05661044_02624</name>
</gene>
<keyword evidence="1" id="KW-0240">DNA-directed RNA polymerase</keyword>
<evidence type="ECO:0000313" key="2">
    <source>
        <dbReference type="Proteomes" id="UP000199421"/>
    </source>
</evidence>
<dbReference type="Gene3D" id="1.10.1740.10">
    <property type="match status" value="1"/>
</dbReference>
<dbReference type="STRING" id="407022.SAMN05661044_02624"/>
<dbReference type="EMBL" id="FOAF01000002">
    <property type="protein sequence ID" value="SEL48315.1"/>
    <property type="molecule type" value="Genomic_DNA"/>
</dbReference>
<accession>A0A1H7QL38</accession>
<sequence length="181" mass="21316">MNSLSQVAMESNISDGLFMRLYKEVFPVVVKYISRRQGTLEQAKDIFQDALIIYYEQVLRTEKQIEQTEKAYIFGIARHLWNHQFKLGVNCEPLSDKIELVEKVNDEQISDKHLTRLLLKAGERCVALLKTFYYDKLSMTEVAERFGFASERSATVQKFKCLEKVRDFIKKKTLHYEDFIE</sequence>
<proteinExistence type="predicted"/>